<comment type="caution">
    <text evidence="2">The sequence shown here is derived from an EMBL/GenBank/DDBJ whole genome shotgun (WGS) entry which is preliminary data.</text>
</comment>
<dbReference type="EMBL" id="JABBGJ010000030">
    <property type="protein sequence ID" value="NMM01408.1"/>
    <property type="molecule type" value="Genomic_DNA"/>
</dbReference>
<protein>
    <recommendedName>
        <fullName evidence="4">Toxin SymE-like domain-containing protein</fullName>
    </recommendedName>
</protein>
<dbReference type="Proteomes" id="UP000544134">
    <property type="component" value="Unassembled WGS sequence"/>
</dbReference>
<name>A0A848IGA4_9BURK</name>
<evidence type="ECO:0000256" key="1">
    <source>
        <dbReference type="SAM" id="MobiDB-lite"/>
    </source>
</evidence>
<reference evidence="2 3" key="1">
    <citation type="submission" date="2020-04" db="EMBL/GenBank/DDBJ databases">
        <title>Paraburkholderia sp. RP-4-7 isolated from soil.</title>
        <authorList>
            <person name="Dahal R.H."/>
        </authorList>
    </citation>
    <scope>NUCLEOTIDE SEQUENCE [LARGE SCALE GENOMIC DNA]</scope>
    <source>
        <strain evidence="2 3">RP-4-7</strain>
    </source>
</reference>
<dbReference type="AlphaFoldDB" id="A0A848IGA4"/>
<sequence>MTRHDLKTQPRKTRKPPQREYEHCSGILRNTPDPGPAQPDGQPYFPWMQSADHWLATAGFKPGERVSFSIDYRYARLTIMPDHG</sequence>
<dbReference type="RefSeq" id="WP_169488243.1">
    <property type="nucleotide sequence ID" value="NZ_JABBGJ010000030.1"/>
</dbReference>
<evidence type="ECO:0008006" key="4">
    <source>
        <dbReference type="Google" id="ProtNLM"/>
    </source>
</evidence>
<evidence type="ECO:0000313" key="3">
    <source>
        <dbReference type="Proteomes" id="UP000544134"/>
    </source>
</evidence>
<accession>A0A848IGA4</accession>
<proteinExistence type="predicted"/>
<keyword evidence="3" id="KW-1185">Reference proteome</keyword>
<evidence type="ECO:0000313" key="2">
    <source>
        <dbReference type="EMBL" id="NMM01408.1"/>
    </source>
</evidence>
<gene>
    <name evidence="2" type="ORF">HHL24_26130</name>
</gene>
<organism evidence="2 3">
    <name type="scientific">Paraburkholderia polaris</name>
    <dbReference type="NCBI Taxonomy" id="2728848"/>
    <lineage>
        <taxon>Bacteria</taxon>
        <taxon>Pseudomonadati</taxon>
        <taxon>Pseudomonadota</taxon>
        <taxon>Betaproteobacteria</taxon>
        <taxon>Burkholderiales</taxon>
        <taxon>Burkholderiaceae</taxon>
        <taxon>Paraburkholderia</taxon>
    </lineage>
</organism>
<feature type="region of interest" description="Disordered" evidence="1">
    <location>
        <begin position="1"/>
        <end position="43"/>
    </location>
</feature>